<sequence length="167" mass="19449">MSRKFGNSNAQKFLKGFEGLASLDSAECNLARRCKFNFSYFISNQKACGKLSDWDKDTICVFFDKLIDYSSKSLSDLQMIGLGKNRKKLLSIYDSFPKNSLFEQPKNIPHQARWGRIRLDQNKRLIGFVIPDDYHGQRHEGTGMYYDKNTFYVVFIDNNHGFYLLNK</sequence>
<dbReference type="AlphaFoldDB" id="A0A8S7ECW9"/>
<dbReference type="Proteomes" id="UP000543252">
    <property type="component" value="Unassembled WGS sequence"/>
</dbReference>
<reference evidence="1 2" key="1">
    <citation type="submission" date="2019-07" db="EMBL/GenBank/DDBJ databases">
        <authorList>
            <consortium name="GenomeTrakr network: Whole genome sequencing for foodborne pathogen traceback"/>
        </authorList>
    </citation>
    <scope>NUCLEOTIDE SEQUENCE [LARGE SCALE GENOMIC DNA]</scope>
    <source>
        <strain evidence="1 2">PSU-1859</strain>
    </source>
</reference>
<protein>
    <submittedName>
        <fullName evidence="1">Uncharacterized protein</fullName>
    </submittedName>
</protein>
<gene>
    <name evidence="1" type="ORF">FPS11_06725</name>
</gene>
<name>A0A8S7ECW9_ECOLX</name>
<proteinExistence type="predicted"/>
<evidence type="ECO:0000313" key="2">
    <source>
        <dbReference type="Proteomes" id="UP000543252"/>
    </source>
</evidence>
<accession>A0A8S7ECW9</accession>
<organism evidence="1 2">
    <name type="scientific">Escherichia coli</name>
    <dbReference type="NCBI Taxonomy" id="562"/>
    <lineage>
        <taxon>Bacteria</taxon>
        <taxon>Pseudomonadati</taxon>
        <taxon>Pseudomonadota</taxon>
        <taxon>Gammaproteobacteria</taxon>
        <taxon>Enterobacterales</taxon>
        <taxon>Enterobacteriaceae</taxon>
        <taxon>Escherichia</taxon>
    </lineage>
</organism>
<evidence type="ECO:0000313" key="1">
    <source>
        <dbReference type="EMBL" id="EFB3614629.1"/>
    </source>
</evidence>
<dbReference type="RefSeq" id="WP_059326658.1">
    <property type="nucleotide sequence ID" value="NZ_BGBX01000052.1"/>
</dbReference>
<dbReference type="EMBL" id="AASFMQ010000006">
    <property type="protein sequence ID" value="EFB3614629.1"/>
    <property type="molecule type" value="Genomic_DNA"/>
</dbReference>
<comment type="caution">
    <text evidence="1">The sequence shown here is derived from an EMBL/GenBank/DDBJ whole genome shotgun (WGS) entry which is preliminary data.</text>
</comment>